<dbReference type="Proteomes" id="UP000694888">
    <property type="component" value="Unplaced"/>
</dbReference>
<dbReference type="SUPFAM" id="SSF53448">
    <property type="entry name" value="Nucleotide-diphospho-sugar transferases"/>
    <property type="match status" value="1"/>
</dbReference>
<evidence type="ECO:0000259" key="12">
    <source>
        <dbReference type="Pfam" id="PF13733"/>
    </source>
</evidence>
<keyword evidence="6" id="KW-0812">Transmembrane</keyword>
<evidence type="ECO:0000313" key="13">
    <source>
        <dbReference type="Proteomes" id="UP000694888"/>
    </source>
</evidence>
<evidence type="ECO:0000256" key="5">
    <source>
        <dbReference type="ARBA" id="ARBA00022679"/>
    </source>
</evidence>
<evidence type="ECO:0000256" key="6">
    <source>
        <dbReference type="ARBA" id="ARBA00022692"/>
    </source>
</evidence>
<keyword evidence="4" id="KW-0328">Glycosyltransferase</keyword>
<feature type="domain" description="Galactosyltransferase N-terminal" evidence="12">
    <location>
        <begin position="2"/>
        <end position="102"/>
    </location>
</feature>
<keyword evidence="10" id="KW-0325">Glycoprotein</keyword>
<protein>
    <submittedName>
        <fullName evidence="14">Beta-N-acetyl-D-glucosaminide beta-1,4-N-acetylglucosaminyl-transferase</fullName>
    </submittedName>
</protein>
<dbReference type="Pfam" id="PF13733">
    <property type="entry name" value="Glyco_transf_7N"/>
    <property type="match status" value="1"/>
</dbReference>
<accession>A0ABM0ZWA5</accession>
<dbReference type="InterPro" id="IPR027791">
    <property type="entry name" value="Galactosyl_T_C"/>
</dbReference>
<evidence type="ECO:0000256" key="4">
    <source>
        <dbReference type="ARBA" id="ARBA00022676"/>
    </source>
</evidence>
<evidence type="ECO:0000256" key="9">
    <source>
        <dbReference type="ARBA" id="ARBA00023136"/>
    </source>
</evidence>
<comment type="subcellular location">
    <subcellularLocation>
        <location evidence="1">Membrane</location>
        <topology evidence="1">Single-pass type II membrane protein</topology>
    </subcellularLocation>
</comment>
<keyword evidence="5" id="KW-0808">Transferase</keyword>
<dbReference type="InterPro" id="IPR003859">
    <property type="entry name" value="Galactosyl_T"/>
</dbReference>
<evidence type="ECO:0000256" key="8">
    <source>
        <dbReference type="ARBA" id="ARBA00022989"/>
    </source>
</evidence>
<name>A0ABM0ZWA5_APLCA</name>
<evidence type="ECO:0000256" key="7">
    <source>
        <dbReference type="ARBA" id="ARBA00022968"/>
    </source>
</evidence>
<evidence type="ECO:0000259" key="11">
    <source>
        <dbReference type="Pfam" id="PF02709"/>
    </source>
</evidence>
<dbReference type="Gene3D" id="3.90.550.10">
    <property type="entry name" value="Spore Coat Polysaccharide Biosynthesis Protein SpsA, Chain A"/>
    <property type="match status" value="1"/>
</dbReference>
<evidence type="ECO:0000256" key="1">
    <source>
        <dbReference type="ARBA" id="ARBA00004606"/>
    </source>
</evidence>
<feature type="domain" description="Galactosyltransferase C-terminal" evidence="11">
    <location>
        <begin position="106"/>
        <end position="166"/>
    </location>
</feature>
<dbReference type="InterPro" id="IPR027995">
    <property type="entry name" value="Galactosyl_T_N"/>
</dbReference>
<dbReference type="GeneID" id="101853610"/>
<sequence length="169" mass="19590">MSGGSHRPQSCRSAERLAIIIPYRNRFEHLHILLNTLIPLLVRQLADFRIFVIDQDMPTTFNRGMLFNVGFLEAEKIDNFDCFIFHDVDMLPLNDHCFYRCSSNPKHLTAAVSKWKYSLPYEGYFGGVVAFTKSQFKHINGDSNLYFGWGGEDDDLKGRVKKMGYTRLR</sequence>
<gene>
    <name evidence="14" type="primary">LOC101853610</name>
</gene>
<organism evidence="13 14">
    <name type="scientific">Aplysia californica</name>
    <name type="common">California sea hare</name>
    <dbReference type="NCBI Taxonomy" id="6500"/>
    <lineage>
        <taxon>Eukaryota</taxon>
        <taxon>Metazoa</taxon>
        <taxon>Spiralia</taxon>
        <taxon>Lophotrochozoa</taxon>
        <taxon>Mollusca</taxon>
        <taxon>Gastropoda</taxon>
        <taxon>Heterobranchia</taxon>
        <taxon>Euthyneura</taxon>
        <taxon>Tectipleura</taxon>
        <taxon>Aplysiida</taxon>
        <taxon>Aplysioidea</taxon>
        <taxon>Aplysiidae</taxon>
        <taxon>Aplysia</taxon>
    </lineage>
</organism>
<dbReference type="PRINTS" id="PR02050">
    <property type="entry name" value="B14GALTRFASE"/>
</dbReference>
<proteinExistence type="inferred from homology"/>
<dbReference type="RefSeq" id="XP_012935857.2">
    <property type="nucleotide sequence ID" value="XM_013080403.2"/>
</dbReference>
<keyword evidence="9" id="KW-0472">Membrane</keyword>
<dbReference type="InterPro" id="IPR029044">
    <property type="entry name" value="Nucleotide-diphossugar_trans"/>
</dbReference>
<evidence type="ECO:0000256" key="2">
    <source>
        <dbReference type="ARBA" id="ARBA00004922"/>
    </source>
</evidence>
<keyword evidence="8" id="KW-1133">Transmembrane helix</keyword>
<evidence type="ECO:0000256" key="10">
    <source>
        <dbReference type="ARBA" id="ARBA00023180"/>
    </source>
</evidence>
<comment type="similarity">
    <text evidence="3">Belongs to the glycosyltransferase 7 family.</text>
</comment>
<evidence type="ECO:0000256" key="3">
    <source>
        <dbReference type="ARBA" id="ARBA00005735"/>
    </source>
</evidence>
<keyword evidence="7" id="KW-0735">Signal-anchor</keyword>
<dbReference type="PANTHER" id="PTHR19300">
    <property type="entry name" value="BETA-1,4-GALACTOSYLTRANSFERASE"/>
    <property type="match status" value="1"/>
</dbReference>
<dbReference type="Pfam" id="PF02709">
    <property type="entry name" value="Glyco_transf_7C"/>
    <property type="match status" value="1"/>
</dbReference>
<keyword evidence="13" id="KW-1185">Reference proteome</keyword>
<evidence type="ECO:0000313" key="14">
    <source>
        <dbReference type="RefSeq" id="XP_012935857.2"/>
    </source>
</evidence>
<feature type="non-terminal residue" evidence="14">
    <location>
        <position position="169"/>
    </location>
</feature>
<reference evidence="14" key="1">
    <citation type="submission" date="2025-08" db="UniProtKB">
        <authorList>
            <consortium name="RefSeq"/>
        </authorList>
    </citation>
    <scope>IDENTIFICATION</scope>
</reference>
<dbReference type="PANTHER" id="PTHR19300:SF57">
    <property type="entry name" value="BETA-1,4-N-ACETYLGALACTOSAMINYLTRANSFERASE"/>
    <property type="match status" value="1"/>
</dbReference>
<comment type="pathway">
    <text evidence="2">Protein modification; protein glycosylation.</text>
</comment>